<dbReference type="OrthoDB" id="2977329at2759"/>
<protein>
    <recommendedName>
        <fullName evidence="3">F-box domain-containing protein</fullName>
    </recommendedName>
</protein>
<name>A0A0C2X5E1_AMAMK</name>
<evidence type="ECO:0008006" key="3">
    <source>
        <dbReference type="Google" id="ProtNLM"/>
    </source>
</evidence>
<evidence type="ECO:0000313" key="2">
    <source>
        <dbReference type="Proteomes" id="UP000054549"/>
    </source>
</evidence>
<gene>
    <name evidence="1" type="ORF">M378DRAFT_589268</name>
</gene>
<evidence type="ECO:0000313" key="1">
    <source>
        <dbReference type="EMBL" id="KIL64486.1"/>
    </source>
</evidence>
<dbReference type="InParanoid" id="A0A0C2X5E1"/>
<accession>A0A0C2X5E1</accession>
<dbReference type="HOGENOM" id="CLU_956362_0_0_1"/>
<keyword evidence="2" id="KW-1185">Reference proteome</keyword>
<proteinExistence type="predicted"/>
<dbReference type="Proteomes" id="UP000054549">
    <property type="component" value="Unassembled WGS sequence"/>
</dbReference>
<sequence length="301" mass="34690">MPSNSSIGADYSHEHRFPNEIMDEVVDHLQDNKEALKAISLSSPNFLHRARKHLFAAFVLRAPNRKYTPVSSLPSHKIFRLIKSAPHLIPYIQFLEISKTTWLRFDKEFSKALGLFQQTLETGTATFSLRHLYLYSIAWDYLSTDIQAAIQRLLGFRSLKTVTFHYTYDVPWTVFKEISPNVTSLTLKRARFWPEVDPELTDDKWCEDAVDPLRDSAQADRLRIEALYISDGTLGGDPTVILAHDSVCPINIAHLRTFWVCLQSNFWSWERHQELISHASRSLETLGIRLCELCITLNKSL</sequence>
<dbReference type="EMBL" id="KN818249">
    <property type="protein sequence ID" value="KIL64486.1"/>
    <property type="molecule type" value="Genomic_DNA"/>
</dbReference>
<organism evidence="1 2">
    <name type="scientific">Amanita muscaria (strain Koide BX008)</name>
    <dbReference type="NCBI Taxonomy" id="946122"/>
    <lineage>
        <taxon>Eukaryota</taxon>
        <taxon>Fungi</taxon>
        <taxon>Dikarya</taxon>
        <taxon>Basidiomycota</taxon>
        <taxon>Agaricomycotina</taxon>
        <taxon>Agaricomycetes</taxon>
        <taxon>Agaricomycetidae</taxon>
        <taxon>Agaricales</taxon>
        <taxon>Pluteineae</taxon>
        <taxon>Amanitaceae</taxon>
        <taxon>Amanita</taxon>
    </lineage>
</organism>
<dbReference type="AlphaFoldDB" id="A0A0C2X5E1"/>
<reference evidence="1 2" key="1">
    <citation type="submission" date="2014-04" db="EMBL/GenBank/DDBJ databases">
        <title>Evolutionary Origins and Diversification of the Mycorrhizal Mutualists.</title>
        <authorList>
            <consortium name="DOE Joint Genome Institute"/>
            <consortium name="Mycorrhizal Genomics Consortium"/>
            <person name="Kohler A."/>
            <person name="Kuo A."/>
            <person name="Nagy L.G."/>
            <person name="Floudas D."/>
            <person name="Copeland A."/>
            <person name="Barry K.W."/>
            <person name="Cichocki N."/>
            <person name="Veneault-Fourrey C."/>
            <person name="LaButti K."/>
            <person name="Lindquist E.A."/>
            <person name="Lipzen A."/>
            <person name="Lundell T."/>
            <person name="Morin E."/>
            <person name="Murat C."/>
            <person name="Riley R."/>
            <person name="Ohm R."/>
            <person name="Sun H."/>
            <person name="Tunlid A."/>
            <person name="Henrissat B."/>
            <person name="Grigoriev I.V."/>
            <person name="Hibbett D.S."/>
            <person name="Martin F."/>
        </authorList>
    </citation>
    <scope>NUCLEOTIDE SEQUENCE [LARGE SCALE GENOMIC DNA]</scope>
    <source>
        <strain evidence="1 2">Koide BX008</strain>
    </source>
</reference>